<dbReference type="GO" id="GO:0016491">
    <property type="term" value="F:oxidoreductase activity"/>
    <property type="evidence" value="ECO:0007669"/>
    <property type="project" value="UniProtKB-KW"/>
</dbReference>
<gene>
    <name evidence="4" type="ORF">E1263_03995</name>
</gene>
<dbReference type="InterPro" id="IPR002347">
    <property type="entry name" value="SDR_fam"/>
</dbReference>
<name>A0A4V2YQJ4_9ACTN</name>
<comment type="similarity">
    <text evidence="1">Belongs to the short-chain dehydrogenases/reductases (SDR) family.</text>
</comment>
<keyword evidence="2" id="KW-0560">Oxidoreductase</keyword>
<comment type="caution">
    <text evidence="4">The sequence shown here is derived from an EMBL/GenBank/DDBJ whole genome shotgun (WGS) entry which is preliminary data.</text>
</comment>
<dbReference type="PANTHER" id="PTHR24320">
    <property type="entry name" value="RETINOL DEHYDROGENASE"/>
    <property type="match status" value="1"/>
</dbReference>
<dbReference type="PRINTS" id="PR00081">
    <property type="entry name" value="GDHRDH"/>
</dbReference>
<dbReference type="Gene3D" id="3.40.50.720">
    <property type="entry name" value="NAD(P)-binding Rossmann-like Domain"/>
    <property type="match status" value="1"/>
</dbReference>
<evidence type="ECO:0000313" key="4">
    <source>
        <dbReference type="EMBL" id="TDD62327.1"/>
    </source>
</evidence>
<dbReference type="PANTHER" id="PTHR24320:SF227">
    <property type="entry name" value="RETINOL DEHYDROGENASE 11"/>
    <property type="match status" value="1"/>
</dbReference>
<dbReference type="SUPFAM" id="SSF51735">
    <property type="entry name" value="NAD(P)-binding Rossmann-fold domains"/>
    <property type="match status" value="1"/>
</dbReference>
<evidence type="ECO:0000256" key="3">
    <source>
        <dbReference type="ARBA" id="ARBA00071493"/>
    </source>
</evidence>
<dbReference type="CDD" id="cd05327">
    <property type="entry name" value="retinol-DH_like_SDR_c_like"/>
    <property type="match status" value="1"/>
</dbReference>
<dbReference type="FunFam" id="3.40.50.720:FF:000594">
    <property type="entry name" value="Short-chain oxidoreductase"/>
    <property type="match status" value="1"/>
</dbReference>
<keyword evidence="5" id="KW-1185">Reference proteome</keyword>
<dbReference type="Pfam" id="PF00106">
    <property type="entry name" value="adh_short"/>
    <property type="match status" value="1"/>
</dbReference>
<dbReference type="Proteomes" id="UP000295124">
    <property type="component" value="Unassembled WGS sequence"/>
</dbReference>
<accession>A0A4V2YQJ4</accession>
<organism evidence="4 5">
    <name type="scientific">Kribbella antibiotica</name>
    <dbReference type="NCBI Taxonomy" id="190195"/>
    <lineage>
        <taxon>Bacteria</taxon>
        <taxon>Bacillati</taxon>
        <taxon>Actinomycetota</taxon>
        <taxon>Actinomycetes</taxon>
        <taxon>Propionibacteriales</taxon>
        <taxon>Kribbellaceae</taxon>
        <taxon>Kribbella</taxon>
    </lineage>
</organism>
<evidence type="ECO:0000313" key="5">
    <source>
        <dbReference type="Proteomes" id="UP000295124"/>
    </source>
</evidence>
<evidence type="ECO:0000256" key="2">
    <source>
        <dbReference type="ARBA" id="ARBA00023002"/>
    </source>
</evidence>
<dbReference type="OrthoDB" id="4577644at2"/>
<reference evidence="4 5" key="1">
    <citation type="submission" date="2019-03" db="EMBL/GenBank/DDBJ databases">
        <title>Draft genome sequences of novel Actinobacteria.</title>
        <authorList>
            <person name="Sahin N."/>
            <person name="Ay H."/>
            <person name="Saygin H."/>
        </authorList>
    </citation>
    <scope>NUCLEOTIDE SEQUENCE [LARGE SCALE GENOMIC DNA]</scope>
    <source>
        <strain evidence="4 5">JCM 13523</strain>
    </source>
</reference>
<protein>
    <recommendedName>
        <fullName evidence="3">Probable oxidoreductase</fullName>
    </recommendedName>
</protein>
<proteinExistence type="inferred from homology"/>
<dbReference type="EMBL" id="SMKX01000007">
    <property type="protein sequence ID" value="TDD62327.1"/>
    <property type="molecule type" value="Genomic_DNA"/>
</dbReference>
<evidence type="ECO:0000256" key="1">
    <source>
        <dbReference type="ARBA" id="ARBA00006484"/>
    </source>
</evidence>
<dbReference type="AlphaFoldDB" id="A0A4V2YQJ4"/>
<sequence>MMSRITTPFGYDSTAAEVIAGVDLTGRRAVVTGGASGIGVETVRALASAGAEVTLTARDQVVGERVAAGIIDSTGNSRVYVAPLELADQASVRAFAANWDGPLHILVNNAGVMAEPLNRTSEGWEHQFATNHLGHFGLALALHDALAAAGNARLVAVSSSAHLSSDVHLDDLHFDNRPYDAWSSYGQSKTANILFAVEASKRWASDGIVANALMPGGIRTALQRHVSAETLQQWDDFPWKTPEQGAATSVLLAASPLVQGVTGRYFEDNNEALPNVPGENTGVAPYALDPETATKLWESSLELLSK</sequence>
<dbReference type="InterPro" id="IPR036291">
    <property type="entry name" value="NAD(P)-bd_dom_sf"/>
</dbReference>